<evidence type="ECO:0000256" key="7">
    <source>
        <dbReference type="ARBA" id="ARBA00022691"/>
    </source>
</evidence>
<keyword evidence="15" id="KW-1185">Reference proteome</keyword>
<comment type="subcellular location">
    <subcellularLocation>
        <location evidence="1">Nucleus</location>
        <location evidence="1">Nucleolus</location>
    </subcellularLocation>
</comment>
<evidence type="ECO:0000256" key="12">
    <source>
        <dbReference type="ARBA" id="ARBA00053784"/>
    </source>
</evidence>
<keyword evidence="6" id="KW-0808">Transferase</keyword>
<evidence type="ECO:0000256" key="11">
    <source>
        <dbReference type="ARBA" id="ARBA00050871"/>
    </source>
</evidence>
<feature type="region of interest" description="Disordered" evidence="14">
    <location>
        <begin position="1"/>
        <end position="30"/>
    </location>
</feature>
<comment type="similarity">
    <text evidence="2">Belongs to the class IV-like SAM-binding methyltransferase superfamily. RNA methyltransferase NEP1 family.</text>
</comment>
<sequence length="241" mass="26835">MKVKKRSKSDFGGGPRSKRLNQRADDGEGASANGKRLFVVLEDCSLEVAKVGAEHVVLSSDKYANWLRKHNMDPAQYRPDILHQCLLMLQDCPLNKAGFLRVFFHTKQNVLVNVSAQCRIPRTFDRFCGLMVQLLHKRQIRAEESSQKLLSVVKNPVTDHLPLGCRKFLTSLNCPNLVSSMADVVRPEADEPVVMVVGGIAHGKIKTDYTEGEIKISNYPLSAALCCAKLTSAFEQLWGVL</sequence>
<dbReference type="CDD" id="cd18088">
    <property type="entry name" value="Nep1-like"/>
    <property type="match status" value="1"/>
</dbReference>
<dbReference type="GO" id="GO:0070037">
    <property type="term" value="F:rRNA (pseudouridine) methyltransferase activity"/>
    <property type="evidence" value="ECO:0007669"/>
    <property type="project" value="InterPro"/>
</dbReference>
<evidence type="ECO:0000256" key="10">
    <source>
        <dbReference type="ARBA" id="ARBA00023242"/>
    </source>
</evidence>
<keyword evidence="9" id="KW-0694">RNA-binding</keyword>
<keyword evidence="7" id="KW-0949">S-adenosyl-L-methionine</keyword>
<dbReference type="PANTHER" id="PTHR12636">
    <property type="entry name" value="NEP1/MRA1"/>
    <property type="match status" value="1"/>
</dbReference>
<dbReference type="FunFam" id="3.40.1280.10:FF:000003">
    <property type="entry name" value="Ribosomal RNA small subunit methyltransferase"/>
    <property type="match status" value="1"/>
</dbReference>
<dbReference type="InterPro" id="IPR029026">
    <property type="entry name" value="tRNA_m1G_MTases_N"/>
</dbReference>
<dbReference type="Proteomes" id="UP000887572">
    <property type="component" value="Unplaced"/>
</dbReference>
<evidence type="ECO:0000256" key="14">
    <source>
        <dbReference type="SAM" id="MobiDB-lite"/>
    </source>
</evidence>
<evidence type="ECO:0000256" key="13">
    <source>
        <dbReference type="ARBA" id="ARBA00081469"/>
    </source>
</evidence>
<reference evidence="16" key="1">
    <citation type="submission" date="2022-11" db="UniProtKB">
        <authorList>
            <consortium name="WormBaseParasite"/>
        </authorList>
    </citation>
    <scope>IDENTIFICATION</scope>
</reference>
<proteinExistence type="inferred from homology"/>
<dbReference type="GO" id="GO:0032040">
    <property type="term" value="C:small-subunit processome"/>
    <property type="evidence" value="ECO:0007669"/>
    <property type="project" value="TreeGrafter"/>
</dbReference>
<evidence type="ECO:0000313" key="15">
    <source>
        <dbReference type="Proteomes" id="UP000887572"/>
    </source>
</evidence>
<comment type="function">
    <text evidence="12">S-adenosyl-L-methionine-dependent pseudouridine N(1)-methyltransferase that methylates a pseudouridine in 18S rRNA. Involved the biosynthesis of the hypermodified N1-methyl-N3-(3-amino-3-carboxypropyl) pseudouridine (m1acp3-Psi) conserved in eukaryotic 18S rRNA. Also has an essential role in 40S ribosomal subunit biogenesis independent on its methyltransferase activity, facilitating the incorporation of ribosomal protein S19 during the formation of pre-ribosomes.</text>
</comment>
<comment type="catalytic activity">
    <reaction evidence="11">
        <text>a pseudouridine in rRNA + S-adenosyl-L-methionine = an N(1)-methylpseudouridine in rRNA + S-adenosyl-L-homocysteine + H(+)</text>
        <dbReference type="Rhea" id="RHEA:46696"/>
        <dbReference type="Rhea" id="RHEA-COMP:11634"/>
        <dbReference type="Rhea" id="RHEA-COMP:13933"/>
        <dbReference type="ChEBI" id="CHEBI:15378"/>
        <dbReference type="ChEBI" id="CHEBI:57856"/>
        <dbReference type="ChEBI" id="CHEBI:59789"/>
        <dbReference type="ChEBI" id="CHEBI:65314"/>
        <dbReference type="ChEBI" id="CHEBI:74890"/>
    </reaction>
</comment>
<dbReference type="InterPro" id="IPR029028">
    <property type="entry name" value="Alpha/beta_knot_MTases"/>
</dbReference>
<dbReference type="Gene3D" id="3.40.1280.10">
    <property type="match status" value="1"/>
</dbReference>
<evidence type="ECO:0000256" key="6">
    <source>
        <dbReference type="ARBA" id="ARBA00022679"/>
    </source>
</evidence>
<dbReference type="GO" id="GO:0019843">
    <property type="term" value="F:rRNA binding"/>
    <property type="evidence" value="ECO:0007669"/>
    <property type="project" value="UniProtKB-KW"/>
</dbReference>
<protein>
    <recommendedName>
        <fullName evidence="13">18S rRNA (pseudouridine-N1)-methyltransferase</fullName>
    </recommendedName>
</protein>
<keyword evidence="10" id="KW-0539">Nucleus</keyword>
<evidence type="ECO:0000256" key="5">
    <source>
        <dbReference type="ARBA" id="ARBA00022603"/>
    </source>
</evidence>
<dbReference type="Pfam" id="PF03587">
    <property type="entry name" value="EMG1"/>
    <property type="match status" value="1"/>
</dbReference>
<dbReference type="WBParaSite" id="Gr19_v10_g5887.t1">
    <property type="protein sequence ID" value="Gr19_v10_g5887.t1"/>
    <property type="gene ID" value="Gr19_v10_g5887"/>
</dbReference>
<keyword evidence="3" id="KW-0690">Ribosome biogenesis</keyword>
<name>A0A914HZD1_GLORO</name>
<accession>A0A914HZD1</accession>
<evidence type="ECO:0000256" key="4">
    <source>
        <dbReference type="ARBA" id="ARBA00022552"/>
    </source>
</evidence>
<evidence type="ECO:0000256" key="3">
    <source>
        <dbReference type="ARBA" id="ARBA00022517"/>
    </source>
</evidence>
<evidence type="ECO:0000256" key="2">
    <source>
        <dbReference type="ARBA" id="ARBA00008115"/>
    </source>
</evidence>
<organism evidence="15 16">
    <name type="scientific">Globodera rostochiensis</name>
    <name type="common">Golden nematode worm</name>
    <name type="synonym">Heterodera rostochiensis</name>
    <dbReference type="NCBI Taxonomy" id="31243"/>
    <lineage>
        <taxon>Eukaryota</taxon>
        <taxon>Metazoa</taxon>
        <taxon>Ecdysozoa</taxon>
        <taxon>Nematoda</taxon>
        <taxon>Chromadorea</taxon>
        <taxon>Rhabditida</taxon>
        <taxon>Tylenchina</taxon>
        <taxon>Tylenchomorpha</taxon>
        <taxon>Tylenchoidea</taxon>
        <taxon>Heteroderidae</taxon>
        <taxon>Heteroderinae</taxon>
        <taxon>Globodera</taxon>
    </lineage>
</organism>
<evidence type="ECO:0000256" key="1">
    <source>
        <dbReference type="ARBA" id="ARBA00004604"/>
    </source>
</evidence>
<dbReference type="AlphaFoldDB" id="A0A914HZD1"/>
<dbReference type="GO" id="GO:0070475">
    <property type="term" value="P:rRNA base methylation"/>
    <property type="evidence" value="ECO:0007669"/>
    <property type="project" value="InterPro"/>
</dbReference>
<dbReference type="PANTHER" id="PTHR12636:SF5">
    <property type="entry name" value="RIBOSOMAL RNA SMALL SUBUNIT METHYLTRANSFERASE NEP1"/>
    <property type="match status" value="1"/>
</dbReference>
<keyword evidence="5" id="KW-0489">Methyltransferase</keyword>
<evidence type="ECO:0000256" key="8">
    <source>
        <dbReference type="ARBA" id="ARBA00022730"/>
    </source>
</evidence>
<evidence type="ECO:0000256" key="9">
    <source>
        <dbReference type="ARBA" id="ARBA00022884"/>
    </source>
</evidence>
<keyword evidence="4" id="KW-0698">rRNA processing</keyword>
<dbReference type="SUPFAM" id="SSF75217">
    <property type="entry name" value="alpha/beta knot"/>
    <property type="match status" value="1"/>
</dbReference>
<dbReference type="InterPro" id="IPR005304">
    <property type="entry name" value="Rbsml_bgen_MeTrfase_EMG1/NEP1"/>
</dbReference>
<keyword evidence="8" id="KW-0699">rRNA-binding</keyword>
<evidence type="ECO:0000313" key="16">
    <source>
        <dbReference type="WBParaSite" id="Gr19_v10_g5887.t1"/>
    </source>
</evidence>